<evidence type="ECO:0008006" key="4">
    <source>
        <dbReference type="Google" id="ProtNLM"/>
    </source>
</evidence>
<organism evidence="2 3">
    <name type="scientific">Colwellia echini</name>
    <dbReference type="NCBI Taxonomy" id="1982103"/>
    <lineage>
        <taxon>Bacteria</taxon>
        <taxon>Pseudomonadati</taxon>
        <taxon>Pseudomonadota</taxon>
        <taxon>Gammaproteobacteria</taxon>
        <taxon>Alteromonadales</taxon>
        <taxon>Colwelliaceae</taxon>
        <taxon>Colwellia</taxon>
    </lineage>
</organism>
<proteinExistence type="predicted"/>
<keyword evidence="3" id="KW-1185">Reference proteome</keyword>
<dbReference type="EMBL" id="PJAI02000022">
    <property type="protein sequence ID" value="TYK64554.1"/>
    <property type="molecule type" value="Genomic_DNA"/>
</dbReference>
<keyword evidence="1" id="KW-0812">Transmembrane</keyword>
<name>A0ABY3MTU6_9GAMM</name>
<protein>
    <recommendedName>
        <fullName evidence="4">DUF4870 domain-containing protein</fullName>
    </recommendedName>
</protein>
<feature type="transmembrane region" description="Helical" evidence="1">
    <location>
        <begin position="64"/>
        <end position="97"/>
    </location>
</feature>
<comment type="caution">
    <text evidence="2">The sequence shown here is derived from an EMBL/GenBank/DDBJ whole genome shotgun (WGS) entry which is preliminary data.</text>
</comment>
<sequence>MPHIPQDYENVFDKELTLVEPSKIAVLVAVTSYFTLVGWIIAMLANDKYKSDLARFHLRQSIGLIITGAILSLIPLIGWLLNIAIIIAWVTGLYYAIQGQEHKVPLVGDFYQKHLDFIE</sequence>
<reference evidence="2 3" key="1">
    <citation type="submission" date="2019-08" db="EMBL/GenBank/DDBJ databases">
        <title>Microbe sample from Colwellia echini.</title>
        <authorList>
            <person name="Christiansen L."/>
            <person name="Pathiraja D."/>
            <person name="Schultz-Johansen M."/>
            <person name="Choi I.-G."/>
            <person name="Stougaard P."/>
        </authorList>
    </citation>
    <scope>NUCLEOTIDE SEQUENCE [LARGE SCALE GENOMIC DNA]</scope>
    <source>
        <strain evidence="2 3">A3</strain>
    </source>
</reference>
<accession>A0ABY3MTU6</accession>
<dbReference type="Proteomes" id="UP000815846">
    <property type="component" value="Unassembled WGS sequence"/>
</dbReference>
<keyword evidence="1" id="KW-1133">Transmembrane helix</keyword>
<evidence type="ECO:0000313" key="2">
    <source>
        <dbReference type="EMBL" id="TYK64554.1"/>
    </source>
</evidence>
<evidence type="ECO:0000313" key="3">
    <source>
        <dbReference type="Proteomes" id="UP000815846"/>
    </source>
</evidence>
<keyword evidence="1" id="KW-0472">Membrane</keyword>
<dbReference type="RefSeq" id="WP_101345722.1">
    <property type="nucleotide sequence ID" value="NZ_PJAI02000022.1"/>
</dbReference>
<gene>
    <name evidence="2" type="ORF">CWS31_014980</name>
</gene>
<feature type="transmembrane region" description="Helical" evidence="1">
    <location>
        <begin position="24"/>
        <end position="44"/>
    </location>
</feature>
<evidence type="ECO:0000256" key="1">
    <source>
        <dbReference type="SAM" id="Phobius"/>
    </source>
</evidence>